<keyword evidence="1" id="KW-1133">Transmembrane helix</keyword>
<proteinExistence type="predicted"/>
<dbReference type="OrthoDB" id="7189296at2"/>
<protein>
    <submittedName>
        <fullName evidence="3">TadE-like protein</fullName>
    </submittedName>
</protein>
<dbReference type="STRING" id="989403.SAMN05421798_103194"/>
<name>A0A166B7C7_9HYPH</name>
<feature type="transmembrane region" description="Helical" evidence="1">
    <location>
        <begin position="21"/>
        <end position="41"/>
    </location>
</feature>
<evidence type="ECO:0000313" key="4">
    <source>
        <dbReference type="Proteomes" id="UP000076577"/>
    </source>
</evidence>
<accession>A0A166B7C7</accession>
<dbReference type="RefSeq" id="WP_068000292.1">
    <property type="nucleotide sequence ID" value="NZ_FOFM01000003.1"/>
</dbReference>
<dbReference type="PATRIC" id="fig|989403.3.peg.7"/>
<dbReference type="EMBL" id="LMCB01000001">
    <property type="protein sequence ID" value="KZL21981.1"/>
    <property type="molecule type" value="Genomic_DNA"/>
</dbReference>
<evidence type="ECO:0000259" key="2">
    <source>
        <dbReference type="Pfam" id="PF07811"/>
    </source>
</evidence>
<comment type="caution">
    <text evidence="3">The sequence shown here is derived from an EMBL/GenBank/DDBJ whole genome shotgun (WGS) entry which is preliminary data.</text>
</comment>
<gene>
    <name evidence="3" type="ORF">PsAD2_00006</name>
</gene>
<keyword evidence="4" id="KW-1185">Reference proteome</keyword>
<keyword evidence="1" id="KW-0472">Membrane</keyword>
<dbReference type="InterPro" id="IPR012495">
    <property type="entry name" value="TadE-like_dom"/>
</dbReference>
<dbReference type="AlphaFoldDB" id="A0A166B7C7"/>
<reference evidence="3 4" key="1">
    <citation type="journal article" date="2016" name="Front. Microbiol.">
        <title>Comparative Genomic Analysis Reveals a Diverse Repertoire of Genes Involved in Prokaryote-Eukaryote Interactions within the Pseudovibrio Genus.</title>
        <authorList>
            <person name="Romano S."/>
            <person name="Fernandez-Guerra A."/>
            <person name="Reen F.J."/>
            <person name="Glockner F.O."/>
            <person name="Crowley S.P."/>
            <person name="O'Sullivan O."/>
            <person name="Cotter P.D."/>
            <person name="Adams C."/>
            <person name="Dobson A.D."/>
            <person name="O'Gara F."/>
        </authorList>
    </citation>
    <scope>NUCLEOTIDE SEQUENCE [LARGE SCALE GENOMIC DNA]</scope>
    <source>
        <strain evidence="3 4">Ad2</strain>
    </source>
</reference>
<organism evidence="3 4">
    <name type="scientific">Pseudovibrio axinellae</name>
    <dbReference type="NCBI Taxonomy" id="989403"/>
    <lineage>
        <taxon>Bacteria</taxon>
        <taxon>Pseudomonadati</taxon>
        <taxon>Pseudomonadota</taxon>
        <taxon>Alphaproteobacteria</taxon>
        <taxon>Hyphomicrobiales</taxon>
        <taxon>Stappiaceae</taxon>
        <taxon>Pseudovibrio</taxon>
    </lineage>
</organism>
<feature type="domain" description="TadE-like" evidence="2">
    <location>
        <begin position="20"/>
        <end position="58"/>
    </location>
</feature>
<dbReference type="Proteomes" id="UP000076577">
    <property type="component" value="Unassembled WGS sequence"/>
</dbReference>
<sequence>MKLHPKHTKRVGCFLRNAAGAAAIEFAFVLPVLLFLFIGMVEMTSALSHDRRVSKTAFSIADLVARSDNVTGEMADIEAAIAHLMTPYEDAQVEVSVGMVVIRSNVPEVVWSWGNETDEPWAQGTEPEGVAFANTMRINDQYYVVSTVNFDYTFMLGQLMSNFSELLTDNAGDFTSISLSDSFILLPRRVSCVEFGNTCATY</sequence>
<evidence type="ECO:0000313" key="3">
    <source>
        <dbReference type="EMBL" id="KZL21981.1"/>
    </source>
</evidence>
<evidence type="ECO:0000256" key="1">
    <source>
        <dbReference type="SAM" id="Phobius"/>
    </source>
</evidence>
<keyword evidence="1" id="KW-0812">Transmembrane</keyword>
<dbReference type="Pfam" id="PF07811">
    <property type="entry name" value="TadE"/>
    <property type="match status" value="1"/>
</dbReference>